<keyword evidence="7" id="KW-0560">Oxidoreductase</keyword>
<evidence type="ECO:0000256" key="2">
    <source>
        <dbReference type="ARBA" id="ARBA00022692"/>
    </source>
</evidence>
<dbReference type="InterPro" id="IPR010096">
    <property type="entry name" value="NADH-Q_OxRdtase_suN/2"/>
</dbReference>
<feature type="transmembrane region" description="Helical" evidence="5">
    <location>
        <begin position="138"/>
        <end position="157"/>
    </location>
</feature>
<dbReference type="InterPro" id="IPR001750">
    <property type="entry name" value="ND/Mrp_TM"/>
</dbReference>
<feature type="transmembrane region" description="Helical" evidence="5">
    <location>
        <begin position="13"/>
        <end position="32"/>
    </location>
</feature>
<dbReference type="NCBIfam" id="TIGR01770">
    <property type="entry name" value="NDH_I_N"/>
    <property type="match status" value="1"/>
</dbReference>
<dbReference type="GO" id="GO:0016020">
    <property type="term" value="C:membrane"/>
    <property type="evidence" value="ECO:0007669"/>
    <property type="project" value="UniProtKB-SubCell"/>
</dbReference>
<feature type="transmembrane region" description="Helical" evidence="5">
    <location>
        <begin position="169"/>
        <end position="192"/>
    </location>
</feature>
<dbReference type="GO" id="GO:0042773">
    <property type="term" value="P:ATP synthesis coupled electron transport"/>
    <property type="evidence" value="ECO:0007669"/>
    <property type="project" value="InterPro"/>
</dbReference>
<geneLocation type="mitochondrion" evidence="7"/>
<dbReference type="HAMAP" id="MF_00445">
    <property type="entry name" value="NDH1_NuoN_1"/>
    <property type="match status" value="1"/>
</dbReference>
<dbReference type="EC" id="1.6.5.3" evidence="7"/>
<dbReference type="GO" id="GO:0008137">
    <property type="term" value="F:NADH dehydrogenase (ubiquinone) activity"/>
    <property type="evidence" value="ECO:0007669"/>
    <property type="project" value="InterPro"/>
</dbReference>
<evidence type="ECO:0000256" key="5">
    <source>
        <dbReference type="SAM" id="Phobius"/>
    </source>
</evidence>
<feature type="transmembrane region" description="Helical" evidence="5">
    <location>
        <begin position="313"/>
        <end position="334"/>
    </location>
</feature>
<reference evidence="7" key="2">
    <citation type="journal article" date="2006" name="RNA">
        <title>Hybrid E. coli--Mitochondrial ribonuclease P RNAs are catalytically active.</title>
        <authorList>
            <person name="Seif E."/>
            <person name="Cadieux A."/>
            <person name="Lang B.F."/>
        </authorList>
    </citation>
    <scope>NUCLEOTIDE SEQUENCE</scope>
    <source>
        <strain evidence="7">ATCC 50284</strain>
    </source>
</reference>
<feature type="transmembrane region" description="Helical" evidence="5">
    <location>
        <begin position="253"/>
        <end position="272"/>
    </location>
</feature>
<evidence type="ECO:0000256" key="3">
    <source>
        <dbReference type="ARBA" id="ARBA00022989"/>
    </source>
</evidence>
<protein>
    <submittedName>
        <fullName evidence="7">NADH dehydrogenase subunit 2</fullName>
        <ecNumber evidence="7">1.6.5.3</ecNumber>
    </submittedName>
</protein>
<dbReference type="Pfam" id="PF00361">
    <property type="entry name" value="Proton_antipo_M"/>
    <property type="match status" value="1"/>
</dbReference>
<dbReference type="PRINTS" id="PR01434">
    <property type="entry name" value="NADHDHGNASE5"/>
</dbReference>
<evidence type="ECO:0000259" key="6">
    <source>
        <dbReference type="Pfam" id="PF00361"/>
    </source>
</evidence>
<dbReference type="PANTHER" id="PTHR22773">
    <property type="entry name" value="NADH DEHYDROGENASE"/>
    <property type="match status" value="1"/>
</dbReference>
<dbReference type="AlphaFoldDB" id="M4QAV5"/>
<reference evidence="7" key="3">
    <citation type="journal article" date="2013" name="Genome Biol. Evol.">
        <title>Strikingly bacteria-like and gene-rich mitochondrial genomes throughout jakobid protists.</title>
        <authorList>
            <person name="Burger G."/>
            <person name="Gray M.W."/>
            <person name="Forget L."/>
            <person name="Lang B.F."/>
        </authorList>
    </citation>
    <scope>NUCLEOTIDE SEQUENCE</scope>
    <source>
        <strain evidence="7">ATCC 50284</strain>
    </source>
</reference>
<keyword evidence="2 5" id="KW-0812">Transmembrane</keyword>
<accession>M4QAV5</accession>
<evidence type="ECO:0000256" key="4">
    <source>
        <dbReference type="ARBA" id="ARBA00023136"/>
    </source>
</evidence>
<feature type="transmembrane region" description="Helical" evidence="5">
    <location>
        <begin position="44"/>
        <end position="63"/>
    </location>
</feature>
<feature type="transmembrane region" description="Helical" evidence="5">
    <location>
        <begin position="212"/>
        <end position="232"/>
    </location>
</feature>
<evidence type="ECO:0000313" key="7">
    <source>
        <dbReference type="EMBL" id="AGH24446.1"/>
    </source>
</evidence>
<feature type="transmembrane region" description="Helical" evidence="5">
    <location>
        <begin position="464"/>
        <end position="481"/>
    </location>
</feature>
<feature type="transmembrane region" description="Helical" evidence="5">
    <location>
        <begin position="420"/>
        <end position="443"/>
    </location>
</feature>
<reference evidence="7" key="1">
    <citation type="journal article" date="2004" name="RNA">
        <title>Mitochondrial 3' tRNA editing in the jakobid Seculamonas ecuadoriensis: a novel mechanism and implications for tRNA processing.</title>
        <authorList>
            <person name="Leigh J."/>
            <person name="Lang B.F."/>
        </authorList>
    </citation>
    <scope>NUCLEOTIDE SEQUENCE</scope>
    <source>
        <strain evidence="7">ATCC 50284</strain>
    </source>
</reference>
<proteinExistence type="inferred from homology"/>
<sequence length="498" mass="55413">MNFLTFFENDIKVLFPELFLTISILALLVYGVMYSTSALHNYPIMIKTTGWLSIQVLFITILLTINNPIHNQTIMNNLLIADYFGTVTKTVLLISSLVAILISFDYIQKERINFFEYMILILLATLGMLLIISSYDLMSMYLAIEFQSLCLYVLAAFKRNSLFSVEAGLKYFVLGAFSSGIMLFGISIIYGFTGVTGFEDLGKLLIFSSNDSLISSSGIILGIVFVSVGLLFKIYAVPFHVWVPDVYQGSPTIVTAFFAIAPSISVLTLLTRLYTSVLHDLITYWQPVFIFCSIASMLLGSLGALSQKRIKRLLAYSAIGHVGYILIALSTGTPEGIRGLLVYAVIYIIMSTCFFTILISLRKKYSGNQIVTIDELRALYKSNPVLSSTLAIVLFSMAGIPPLAGFFSKLYVFLPAIHEGLFLLVLVGIVASVISAVYYLGLVKIMYFEKLDSWTSFEQVDKQKAIILGVTTFLILFFFIYPSPLILMSHKAALMICL</sequence>
<keyword evidence="3 5" id="KW-1133">Transmembrane helix</keyword>
<organism evidence="7">
    <name type="scientific">Reclinomonas americana ATCC 50284</name>
    <dbReference type="NCBI Taxonomy" id="1295595"/>
    <lineage>
        <taxon>Eukaryota</taxon>
        <taxon>Discoba</taxon>
        <taxon>Jakobida</taxon>
        <taxon>Histionina</taxon>
        <taxon>Histionidae</taxon>
        <taxon>Reclinomonas</taxon>
    </lineage>
</organism>
<name>M4QAV5_RECAM</name>
<dbReference type="EMBL" id="KC353358">
    <property type="protein sequence ID" value="AGH24446.1"/>
    <property type="molecule type" value="Genomic_DNA"/>
</dbReference>
<feature type="transmembrane region" description="Helical" evidence="5">
    <location>
        <begin position="284"/>
        <end position="306"/>
    </location>
</feature>
<feature type="transmembrane region" description="Helical" evidence="5">
    <location>
        <begin position="382"/>
        <end position="400"/>
    </location>
</feature>
<feature type="domain" description="NADH:quinone oxidoreductase/Mrp antiporter transmembrane" evidence="6">
    <location>
        <begin position="134"/>
        <end position="435"/>
    </location>
</feature>
<comment type="subcellular location">
    <subcellularLocation>
        <location evidence="1">Membrane</location>
        <topology evidence="1">Multi-pass membrane protein</topology>
    </subcellularLocation>
</comment>
<keyword evidence="4 5" id="KW-0472">Membrane</keyword>
<dbReference type="GO" id="GO:0016491">
    <property type="term" value="F:oxidoreductase activity"/>
    <property type="evidence" value="ECO:0007669"/>
    <property type="project" value="UniProtKB-KW"/>
</dbReference>
<keyword evidence="7" id="KW-0496">Mitochondrion</keyword>
<evidence type="ECO:0000256" key="1">
    <source>
        <dbReference type="ARBA" id="ARBA00004141"/>
    </source>
</evidence>
<feature type="transmembrane region" description="Helical" evidence="5">
    <location>
        <begin position="114"/>
        <end position="132"/>
    </location>
</feature>
<gene>
    <name evidence="7" type="primary">nad2</name>
</gene>
<feature type="transmembrane region" description="Helical" evidence="5">
    <location>
        <begin position="83"/>
        <end position="102"/>
    </location>
</feature>
<feature type="transmembrane region" description="Helical" evidence="5">
    <location>
        <begin position="340"/>
        <end position="361"/>
    </location>
</feature>